<keyword evidence="4" id="KW-1185">Reference proteome</keyword>
<comment type="caution">
    <text evidence="3">The sequence shown here is derived from an EMBL/GenBank/DDBJ whole genome shotgun (WGS) entry which is preliminary data.</text>
</comment>
<reference evidence="3 4" key="1">
    <citation type="journal article" date="2014" name="Genome Announc.">
        <title>Draft genome sequences of six enterohepatic helicobacter species isolated from humans and one from rhesus macaques.</title>
        <authorList>
            <person name="Shen Z."/>
            <person name="Sheh A."/>
            <person name="Young S.K."/>
            <person name="Abouelliel A."/>
            <person name="Ward D.V."/>
            <person name="Earl A.M."/>
            <person name="Fox J.G."/>
        </authorList>
    </citation>
    <scope>NUCLEOTIDE SEQUENCE [LARGE SCALE GENOMIC DNA]</scope>
    <source>
        <strain evidence="3 4">MIT 99-5501</strain>
    </source>
</reference>
<dbReference type="Pfam" id="PF18297">
    <property type="entry name" value="NFACT-R_2"/>
    <property type="match status" value="1"/>
</dbReference>
<dbReference type="eggNOG" id="COG0482">
    <property type="taxonomic scope" value="Bacteria"/>
</dbReference>
<dbReference type="PATRIC" id="fig|1357400.3.peg.1176"/>
<evidence type="ECO:0000313" key="3">
    <source>
        <dbReference type="EMBL" id="ETD24104.1"/>
    </source>
</evidence>
<protein>
    <recommendedName>
        <fullName evidence="2">NFACT protein RNA binding domain-containing protein</fullName>
    </recommendedName>
</protein>
<dbReference type="AlphaFoldDB" id="V8C9R7"/>
<dbReference type="STRING" id="1357400.HMPREF2086_00851"/>
<dbReference type="Proteomes" id="UP000018731">
    <property type="component" value="Unassembled WGS sequence"/>
</dbReference>
<dbReference type="Pfam" id="PF03054">
    <property type="entry name" value="tRNA_Me_trans"/>
    <property type="match status" value="1"/>
</dbReference>
<name>V8C9R7_9HELI</name>
<dbReference type="PANTHER" id="PTHR11933">
    <property type="entry name" value="TRNA 5-METHYLAMINOMETHYL-2-THIOURIDYLATE -METHYLTRANSFERASE"/>
    <property type="match status" value="1"/>
</dbReference>
<feature type="region of interest" description="Disordered" evidence="1">
    <location>
        <begin position="134"/>
        <end position="169"/>
    </location>
</feature>
<dbReference type="HOGENOM" id="CLU_053822_0_0_7"/>
<dbReference type="InterPro" id="IPR014729">
    <property type="entry name" value="Rossmann-like_a/b/a_fold"/>
</dbReference>
<feature type="region of interest" description="Disordered" evidence="1">
    <location>
        <begin position="333"/>
        <end position="358"/>
    </location>
</feature>
<evidence type="ECO:0000256" key="1">
    <source>
        <dbReference type="SAM" id="MobiDB-lite"/>
    </source>
</evidence>
<dbReference type="InterPro" id="IPR059101">
    <property type="entry name" value="NFACT-R_2"/>
</dbReference>
<sequence length="384" mass="42894">MRALALFSGGCDSLISMKLLTMQGIEVIALHFNIGFGGNKDKLEYLRNASAQVGARLEVVDIRKQFFDEVLFTPKYGYGKYFNPCIDCHANMFANAFYLLESFGASFVVSGEVLGQRPKSQRKQALDQVRSLVREVGKKDSKSSGSTDDREGKSSGRFDKILDTKGDGVNKPKSLDELLLRPMSAKLLPPSFPEKAGWVDREKLLDISGRGRTRQLEMVKKWGWKYYENPGGGCLLTDISVAKKLKDLSTHRKMLLQDSTIVKVGRYMVLPNGARAIIGRNESENTKLDEPNPAMEKIILLESIGPLGLVEKDASKEDKILAARITLGYAKNDKNAQNKENNDEVSLPQNQTQNKNAQKVKIGEGIYEILPYPKEKAREFLLLK</sequence>
<evidence type="ECO:0000259" key="2">
    <source>
        <dbReference type="Pfam" id="PF18297"/>
    </source>
</evidence>
<gene>
    <name evidence="3" type="ORF">HMPREF2086_00851</name>
</gene>
<feature type="compositionally biased region" description="Basic and acidic residues" evidence="1">
    <location>
        <begin position="333"/>
        <end position="342"/>
    </location>
</feature>
<dbReference type="Gene3D" id="3.40.50.620">
    <property type="entry name" value="HUPs"/>
    <property type="match status" value="1"/>
</dbReference>
<evidence type="ECO:0000313" key="4">
    <source>
        <dbReference type="Proteomes" id="UP000018731"/>
    </source>
</evidence>
<dbReference type="EMBL" id="AZJI01000004">
    <property type="protein sequence ID" value="ETD24104.1"/>
    <property type="molecule type" value="Genomic_DNA"/>
</dbReference>
<feature type="compositionally biased region" description="Polar residues" evidence="1">
    <location>
        <begin position="347"/>
        <end position="357"/>
    </location>
</feature>
<dbReference type="PANTHER" id="PTHR11933:SF6">
    <property type="entry name" value="THIL AANH DOMAIN-CONTAINING PROTEIN"/>
    <property type="match status" value="1"/>
</dbReference>
<dbReference type="RefSeq" id="WP_023927575.1">
    <property type="nucleotide sequence ID" value="NZ_KI669454.1"/>
</dbReference>
<accession>V8C9R7</accession>
<dbReference type="SUPFAM" id="SSF52402">
    <property type="entry name" value="Adenine nucleotide alpha hydrolases-like"/>
    <property type="match status" value="1"/>
</dbReference>
<proteinExistence type="predicted"/>
<feature type="domain" description="NFACT protein RNA binding" evidence="2">
    <location>
        <begin position="265"/>
        <end position="339"/>
    </location>
</feature>
<dbReference type="OrthoDB" id="9781887at2"/>
<organism evidence="3 4">
    <name type="scientific">Helicobacter macacae MIT 99-5501</name>
    <dbReference type="NCBI Taxonomy" id="1357400"/>
    <lineage>
        <taxon>Bacteria</taxon>
        <taxon>Pseudomonadati</taxon>
        <taxon>Campylobacterota</taxon>
        <taxon>Epsilonproteobacteria</taxon>
        <taxon>Campylobacterales</taxon>
        <taxon>Helicobacteraceae</taxon>
        <taxon>Helicobacter</taxon>
    </lineage>
</organism>